<keyword evidence="3" id="KW-1185">Reference proteome</keyword>
<evidence type="ECO:0000313" key="3">
    <source>
        <dbReference type="Proteomes" id="UP000053660"/>
    </source>
</evidence>
<gene>
    <name evidence="2" type="ORF">OESDEN_22333</name>
</gene>
<dbReference type="AlphaFoldDB" id="A0A0B1S3K0"/>
<reference evidence="2 3" key="1">
    <citation type="submission" date="2014-03" db="EMBL/GenBank/DDBJ databases">
        <title>Draft genome of the hookworm Oesophagostomum dentatum.</title>
        <authorList>
            <person name="Mitreva M."/>
        </authorList>
    </citation>
    <scope>NUCLEOTIDE SEQUENCE [LARGE SCALE GENOMIC DNA]</scope>
    <source>
        <strain evidence="2 3">OD-Hann</strain>
    </source>
</reference>
<evidence type="ECO:0000313" key="2">
    <source>
        <dbReference type="EMBL" id="KHJ78047.1"/>
    </source>
</evidence>
<accession>A0A0B1S3K0</accession>
<dbReference type="Proteomes" id="UP000053660">
    <property type="component" value="Unassembled WGS sequence"/>
</dbReference>
<organism evidence="2 3">
    <name type="scientific">Oesophagostomum dentatum</name>
    <name type="common">Nodular worm</name>
    <dbReference type="NCBI Taxonomy" id="61180"/>
    <lineage>
        <taxon>Eukaryota</taxon>
        <taxon>Metazoa</taxon>
        <taxon>Ecdysozoa</taxon>
        <taxon>Nematoda</taxon>
        <taxon>Chromadorea</taxon>
        <taxon>Rhabditida</taxon>
        <taxon>Rhabditina</taxon>
        <taxon>Rhabditomorpha</taxon>
        <taxon>Strongyloidea</taxon>
        <taxon>Strongylidae</taxon>
        <taxon>Oesophagostomum</taxon>
    </lineage>
</organism>
<feature type="compositionally biased region" description="Polar residues" evidence="1">
    <location>
        <begin position="1"/>
        <end position="32"/>
    </location>
</feature>
<evidence type="ECO:0000256" key="1">
    <source>
        <dbReference type="SAM" id="MobiDB-lite"/>
    </source>
</evidence>
<name>A0A0B1S3K0_OESDE</name>
<feature type="region of interest" description="Disordered" evidence="1">
    <location>
        <begin position="1"/>
        <end position="53"/>
    </location>
</feature>
<protein>
    <submittedName>
        <fullName evidence="2">Uncharacterized protein</fullName>
    </submittedName>
</protein>
<dbReference type="EMBL" id="KN610161">
    <property type="protein sequence ID" value="KHJ78047.1"/>
    <property type="molecule type" value="Genomic_DNA"/>
</dbReference>
<sequence length="53" mass="5630">MKTTPTTCRGSASNSTTSGFSQSTLSSPTGSRTRSERRRPILSCRDGKSSTSM</sequence>
<proteinExistence type="predicted"/>